<dbReference type="FunFam" id="1.10.510.10:FF:000415">
    <property type="entry name" value="CMGC/CDK/CRK7 protein kinase, variant"/>
    <property type="match status" value="1"/>
</dbReference>
<dbReference type="PROSITE" id="PS00107">
    <property type="entry name" value="PROTEIN_KINASE_ATP"/>
    <property type="match status" value="1"/>
</dbReference>
<dbReference type="InterPro" id="IPR011009">
    <property type="entry name" value="Kinase-like_dom_sf"/>
</dbReference>
<dbReference type="GO" id="GO:0008353">
    <property type="term" value="F:RNA polymerase II CTD heptapeptide repeat kinase activity"/>
    <property type="evidence" value="ECO:0007669"/>
    <property type="project" value="UniProtKB-EC"/>
</dbReference>
<dbReference type="Gene3D" id="3.30.200.20">
    <property type="entry name" value="Phosphorylase Kinase, domain 1"/>
    <property type="match status" value="1"/>
</dbReference>
<evidence type="ECO:0000256" key="9">
    <source>
        <dbReference type="ARBA" id="ARBA00049280"/>
    </source>
</evidence>
<dbReference type="Gene3D" id="1.10.510.10">
    <property type="entry name" value="Transferase(Phosphotransferase) domain 1"/>
    <property type="match status" value="1"/>
</dbReference>
<feature type="binding site" evidence="10">
    <location>
        <position position="212"/>
    </location>
    <ligand>
        <name>ATP</name>
        <dbReference type="ChEBI" id="CHEBI:30616"/>
    </ligand>
</feature>
<dbReference type="GO" id="GO:0106310">
    <property type="term" value="F:protein serine kinase activity"/>
    <property type="evidence" value="ECO:0007669"/>
    <property type="project" value="RHEA"/>
</dbReference>
<evidence type="ECO:0000256" key="11">
    <source>
        <dbReference type="SAM" id="MobiDB-lite"/>
    </source>
</evidence>
<keyword evidence="4 10" id="KW-0547">Nucleotide-binding</keyword>
<comment type="similarity">
    <text evidence="1">Belongs to the protein kinase superfamily. CMGC Ser/Thr protein kinase family. CDC2/CDKX subfamily.</text>
</comment>
<evidence type="ECO:0000256" key="7">
    <source>
        <dbReference type="ARBA" id="ARBA00047811"/>
    </source>
</evidence>
<organism evidence="13">
    <name type="scientific">Blastobotrys adeninivorans</name>
    <name type="common">Yeast</name>
    <name type="synonym">Arxula adeninivorans</name>
    <dbReference type="NCBI Taxonomy" id="409370"/>
    <lineage>
        <taxon>Eukaryota</taxon>
        <taxon>Fungi</taxon>
        <taxon>Dikarya</taxon>
        <taxon>Ascomycota</taxon>
        <taxon>Saccharomycotina</taxon>
        <taxon>Dipodascomycetes</taxon>
        <taxon>Dipodascales</taxon>
        <taxon>Trichomonascaceae</taxon>
        <taxon>Blastobotrys</taxon>
    </lineage>
</organism>
<dbReference type="CDD" id="cd07840">
    <property type="entry name" value="STKc_CDK9_like"/>
    <property type="match status" value="1"/>
</dbReference>
<evidence type="ECO:0000313" key="13">
    <source>
        <dbReference type="EMBL" id="CDP34138.1"/>
    </source>
</evidence>
<evidence type="ECO:0000256" key="1">
    <source>
        <dbReference type="ARBA" id="ARBA00006485"/>
    </source>
</evidence>
<accession>A0A060SZL2</accession>
<feature type="region of interest" description="Disordered" evidence="11">
    <location>
        <begin position="490"/>
        <end position="535"/>
    </location>
</feature>
<keyword evidence="3 13" id="KW-0808">Transferase</keyword>
<evidence type="ECO:0000259" key="12">
    <source>
        <dbReference type="PROSITE" id="PS50011"/>
    </source>
</evidence>
<dbReference type="InterPro" id="IPR017441">
    <property type="entry name" value="Protein_kinase_ATP_BS"/>
</dbReference>
<dbReference type="FunFam" id="3.30.200.20:FF:000124">
    <property type="entry name" value="Cyclin-dependent kinase 4"/>
    <property type="match status" value="1"/>
</dbReference>
<dbReference type="InterPro" id="IPR008271">
    <property type="entry name" value="Ser/Thr_kinase_AS"/>
</dbReference>
<evidence type="ECO:0000256" key="4">
    <source>
        <dbReference type="ARBA" id="ARBA00022741"/>
    </source>
</evidence>
<evidence type="ECO:0000256" key="8">
    <source>
        <dbReference type="ARBA" id="ARBA00048367"/>
    </source>
</evidence>
<feature type="compositionally biased region" description="Pro residues" evidence="11">
    <location>
        <begin position="519"/>
        <end position="528"/>
    </location>
</feature>
<feature type="domain" description="Protein kinase" evidence="12">
    <location>
        <begin position="183"/>
        <end position="469"/>
    </location>
</feature>
<dbReference type="InterPro" id="IPR000719">
    <property type="entry name" value="Prot_kinase_dom"/>
</dbReference>
<feature type="compositionally biased region" description="Basic residues" evidence="11">
    <location>
        <begin position="43"/>
        <end position="52"/>
    </location>
</feature>
<evidence type="ECO:0000256" key="6">
    <source>
        <dbReference type="ARBA" id="ARBA00022840"/>
    </source>
</evidence>
<name>A0A060SZL2_BLAAD</name>
<keyword evidence="5" id="KW-0418">Kinase</keyword>
<feature type="region of interest" description="Disordered" evidence="11">
    <location>
        <begin position="1"/>
        <end position="175"/>
    </location>
</feature>
<dbReference type="PROSITE" id="PS00108">
    <property type="entry name" value="PROTEIN_KINASE_ST"/>
    <property type="match status" value="1"/>
</dbReference>
<dbReference type="PROSITE" id="PS50011">
    <property type="entry name" value="PROTEIN_KINASE_DOM"/>
    <property type="match status" value="1"/>
</dbReference>
<feature type="compositionally biased region" description="Basic and acidic residues" evidence="11">
    <location>
        <begin position="53"/>
        <end position="68"/>
    </location>
</feature>
<gene>
    <name evidence="13" type="ORF">GNLVRS02_ARAD1C05566g</name>
</gene>
<proteinExistence type="inferred from homology"/>
<dbReference type="GO" id="GO:0008024">
    <property type="term" value="C:cyclin/CDK positive transcription elongation factor complex"/>
    <property type="evidence" value="ECO:0007669"/>
    <property type="project" value="TreeGrafter"/>
</dbReference>
<dbReference type="InterPro" id="IPR050108">
    <property type="entry name" value="CDK"/>
</dbReference>
<reference evidence="13" key="2">
    <citation type="submission" date="2014-06" db="EMBL/GenBank/DDBJ databases">
        <title>The complete genome of Blastobotrys (Arxula) adeninivorans LS3 - a yeast of biotechnological interest.</title>
        <authorList>
            <person name="Kunze G."/>
            <person name="Gaillardin C."/>
            <person name="Czernicka M."/>
            <person name="Durrens P."/>
            <person name="Martin T."/>
            <person name="Boer E."/>
            <person name="Gabaldon T."/>
            <person name="Cruz J."/>
            <person name="Talla E."/>
            <person name="Marck C."/>
            <person name="Goffeau A."/>
            <person name="Barbe V."/>
            <person name="Baret P."/>
            <person name="Baronian K."/>
            <person name="Beier S."/>
            <person name="Bleykasten C."/>
            <person name="Bode R."/>
            <person name="Casaregola S."/>
            <person name="Despons L."/>
            <person name="Fairhead C."/>
            <person name="Giersberg M."/>
            <person name="Gierski P."/>
            <person name="Hahnel U."/>
            <person name="Hartmann A."/>
            <person name="Jankowska D."/>
            <person name="Jubin C."/>
            <person name="Jung P."/>
            <person name="Lafontaine I."/>
            <person name="Leh-Louis V."/>
            <person name="Lemaire M."/>
            <person name="Marcet-Houben M."/>
            <person name="Mascher M."/>
            <person name="Morel G."/>
            <person name="Richard G.-F."/>
            <person name="Riechen J."/>
            <person name="Sacerdot C."/>
            <person name="Sarkar A."/>
            <person name="Savel G."/>
            <person name="Schacherer J."/>
            <person name="Sherman D."/>
            <person name="Straub M.-L."/>
            <person name="Stein N."/>
            <person name="Thierry A."/>
            <person name="Trautwein-Schult A."/>
            <person name="Westhof E."/>
            <person name="Worch S."/>
            <person name="Dujon B."/>
            <person name="Souciet J.-L."/>
            <person name="Wincker P."/>
            <person name="Scholz U."/>
            <person name="Neuveglise N."/>
        </authorList>
    </citation>
    <scope>NUCLEOTIDE SEQUENCE</scope>
    <source>
        <strain evidence="13">LS3</strain>
    </source>
</reference>
<comment type="catalytic activity">
    <reaction evidence="9">
        <text>[DNA-directed RNA polymerase] + ATP = phospho-[DNA-directed RNA polymerase] + ADP + H(+)</text>
        <dbReference type="Rhea" id="RHEA:10216"/>
        <dbReference type="Rhea" id="RHEA-COMP:11321"/>
        <dbReference type="Rhea" id="RHEA-COMP:11322"/>
        <dbReference type="ChEBI" id="CHEBI:15378"/>
        <dbReference type="ChEBI" id="CHEBI:30616"/>
        <dbReference type="ChEBI" id="CHEBI:43176"/>
        <dbReference type="ChEBI" id="CHEBI:68546"/>
        <dbReference type="ChEBI" id="CHEBI:456216"/>
        <dbReference type="EC" id="2.7.11.23"/>
    </reaction>
</comment>
<dbReference type="SMART" id="SM00220">
    <property type="entry name" value="S_TKc"/>
    <property type="match status" value="1"/>
</dbReference>
<dbReference type="GO" id="GO:0032968">
    <property type="term" value="P:positive regulation of transcription elongation by RNA polymerase II"/>
    <property type="evidence" value="ECO:0007669"/>
    <property type="project" value="TreeGrafter"/>
</dbReference>
<feature type="compositionally biased region" description="Basic and acidic residues" evidence="11">
    <location>
        <begin position="129"/>
        <end position="151"/>
    </location>
</feature>
<protein>
    <submittedName>
        <fullName evidence="13">ARAD1C05566p</fullName>
        <ecNumber evidence="13">2.7.11.22</ecNumber>
        <ecNumber evidence="13">2.7.11.23</ecNumber>
    </submittedName>
</protein>
<feature type="compositionally biased region" description="Pro residues" evidence="11">
    <location>
        <begin position="156"/>
        <end position="172"/>
    </location>
</feature>
<dbReference type="GO" id="GO:0005524">
    <property type="term" value="F:ATP binding"/>
    <property type="evidence" value="ECO:0007669"/>
    <property type="project" value="UniProtKB-UniRule"/>
</dbReference>
<dbReference type="PANTHER" id="PTHR24056:SF546">
    <property type="entry name" value="CYCLIN-DEPENDENT KINASE 12"/>
    <property type="match status" value="1"/>
</dbReference>
<dbReference type="EMBL" id="HG937693">
    <property type="protein sequence ID" value="CDP34138.1"/>
    <property type="molecule type" value="Genomic_DNA"/>
</dbReference>
<dbReference type="EC" id="2.7.11.22" evidence="13"/>
<feature type="compositionally biased region" description="Basic residues" evidence="11">
    <location>
        <begin position="118"/>
        <end position="128"/>
    </location>
</feature>
<evidence type="ECO:0000256" key="3">
    <source>
        <dbReference type="ARBA" id="ARBA00022679"/>
    </source>
</evidence>
<keyword evidence="6 10" id="KW-0067">ATP-binding</keyword>
<comment type="catalytic activity">
    <reaction evidence="8">
        <text>L-seryl-[protein] + ATP = O-phospho-L-seryl-[protein] + ADP + H(+)</text>
        <dbReference type="Rhea" id="RHEA:17989"/>
        <dbReference type="Rhea" id="RHEA-COMP:9863"/>
        <dbReference type="Rhea" id="RHEA-COMP:11604"/>
        <dbReference type="ChEBI" id="CHEBI:15378"/>
        <dbReference type="ChEBI" id="CHEBI:29999"/>
        <dbReference type="ChEBI" id="CHEBI:30616"/>
        <dbReference type="ChEBI" id="CHEBI:83421"/>
        <dbReference type="ChEBI" id="CHEBI:456216"/>
        <dbReference type="EC" id="2.7.11.22"/>
    </reaction>
</comment>
<comment type="catalytic activity">
    <reaction evidence="7">
        <text>L-threonyl-[protein] + ATP = O-phospho-L-threonyl-[protein] + ADP + H(+)</text>
        <dbReference type="Rhea" id="RHEA:46608"/>
        <dbReference type="Rhea" id="RHEA-COMP:11060"/>
        <dbReference type="Rhea" id="RHEA-COMP:11605"/>
        <dbReference type="ChEBI" id="CHEBI:15378"/>
        <dbReference type="ChEBI" id="CHEBI:30013"/>
        <dbReference type="ChEBI" id="CHEBI:30616"/>
        <dbReference type="ChEBI" id="CHEBI:61977"/>
        <dbReference type="ChEBI" id="CHEBI:456216"/>
        <dbReference type="EC" id="2.7.11.22"/>
    </reaction>
</comment>
<evidence type="ECO:0000256" key="2">
    <source>
        <dbReference type="ARBA" id="ARBA00022527"/>
    </source>
</evidence>
<dbReference type="PANTHER" id="PTHR24056">
    <property type="entry name" value="CELL DIVISION PROTEIN KINASE"/>
    <property type="match status" value="1"/>
</dbReference>
<feature type="compositionally biased region" description="Basic and acidic residues" evidence="11">
    <location>
        <begin position="499"/>
        <end position="508"/>
    </location>
</feature>
<evidence type="ECO:0000256" key="10">
    <source>
        <dbReference type="PROSITE-ProRule" id="PRU10141"/>
    </source>
</evidence>
<dbReference type="SUPFAM" id="SSF56112">
    <property type="entry name" value="Protein kinase-like (PK-like)"/>
    <property type="match status" value="1"/>
</dbReference>
<dbReference type="GO" id="GO:0004693">
    <property type="term" value="F:cyclin-dependent protein serine/threonine kinase activity"/>
    <property type="evidence" value="ECO:0007669"/>
    <property type="project" value="UniProtKB-EC"/>
</dbReference>
<keyword evidence="2" id="KW-0723">Serine/threonine-protein kinase</keyword>
<dbReference type="EC" id="2.7.11.23" evidence="13"/>
<dbReference type="GO" id="GO:0030332">
    <property type="term" value="F:cyclin binding"/>
    <property type="evidence" value="ECO:0007669"/>
    <property type="project" value="TreeGrafter"/>
</dbReference>
<dbReference type="PhylomeDB" id="A0A060SZL2"/>
<sequence>MAKWDRNKHGQGPNGGPPASDVNAIPVKGRNFPDSGSHEHEHRGKKRRRGSRNGRDHTVKDGSNEKPLPRAPKPPNGPKAFREGNAPAGPKQGLGFPQFEAKKQNNSHDGPRNPGQSRKQRRKFHQRKQPHEGSHSLADRIDQNKSVDQGDKTASPAPPPALPPPPPPPEPKPVLTYREGSIYERVLQVGEGTYGKVFKARNVDTGRMAALKRLRMESEKDGMPITAVREIKLLQSLRHNSIVALREIMIESGSIYMAFEYLDHDLAGLLANPELQLNQANVKYLFRQMVDGLAYLHHKGILHRDIKGSNILVDNQGHIKLADFGLARTIDKSNPNAHYTNRVITLWYKPPELLLGATVYSGEIDVWGMGCLLVELFNRKAIFRAQDEIGQITTIFDVMGTPDKATWPDINELPWSCMLLPSEPKPSRFEEIYGPILKTNACIDLAKQLLALNPIERISAEKALQHEYFSEEPAPAPLDLTNIGEWHDFEAKRRRRRKDREERADSRGKTSAPSEPSEPRPPIPPASVAPPNQSM</sequence>
<reference evidence="13" key="1">
    <citation type="submission" date="2014-02" db="EMBL/GenBank/DDBJ databases">
        <authorList>
            <person name="Genoscope - CEA"/>
        </authorList>
    </citation>
    <scope>NUCLEOTIDE SEQUENCE</scope>
    <source>
        <strain evidence="13">LS3</strain>
    </source>
</reference>
<dbReference type="AlphaFoldDB" id="A0A060SZL2"/>
<evidence type="ECO:0000256" key="5">
    <source>
        <dbReference type="ARBA" id="ARBA00022777"/>
    </source>
</evidence>
<dbReference type="Pfam" id="PF00069">
    <property type="entry name" value="Pkinase"/>
    <property type="match status" value="1"/>
</dbReference>